<gene>
    <name evidence="4" type="ORF">CELE_F07C4.10</name>
    <name evidence="4 6" type="ORF">F07C4.10</name>
</gene>
<dbReference type="PhylomeDB" id="P91215"/>
<dbReference type="PROSITE" id="PS51670">
    <property type="entry name" value="SHKT"/>
    <property type="match status" value="2"/>
</dbReference>
<feature type="chain" id="PRO_5004161785" evidence="2">
    <location>
        <begin position="20"/>
        <end position="257"/>
    </location>
</feature>
<dbReference type="Gene3D" id="1.10.10.1870">
    <property type="entry name" value="ShTK domain-like"/>
    <property type="match status" value="1"/>
</dbReference>
<reference evidence="4 5" key="1">
    <citation type="journal article" date="1998" name="Science">
        <title>Genome sequence of the nematode C. elegans: a platform for investigating biology.</title>
        <authorList>
            <consortium name="The C. elegans sequencing consortium"/>
            <person name="Sulson J.E."/>
            <person name="Waterston R."/>
        </authorList>
    </citation>
    <scope>NUCLEOTIDE SEQUENCE [LARGE SCALE GENOMIC DNA]</scope>
    <source>
        <strain evidence="4 5">Bristol N2</strain>
    </source>
</reference>
<dbReference type="OrthoDB" id="5813795at2759"/>
<dbReference type="PANTHER" id="PTHR21724:SF93">
    <property type="entry name" value="SHKT DOMAIN-CONTAINING PROTEIN"/>
    <property type="match status" value="1"/>
</dbReference>
<proteinExistence type="predicted"/>
<feature type="signal peptide" evidence="2">
    <location>
        <begin position="1"/>
        <end position="19"/>
    </location>
</feature>
<dbReference type="RefSeq" id="NP_504978.1">
    <property type="nucleotide sequence ID" value="NM_072577.1"/>
</dbReference>
<name>P91215_CAEEL</name>
<dbReference type="Pfam" id="PF01549">
    <property type="entry name" value="ShK"/>
    <property type="match status" value="3"/>
</dbReference>
<evidence type="ECO:0000256" key="2">
    <source>
        <dbReference type="SAM" id="SignalP"/>
    </source>
</evidence>
<dbReference type="PaxDb" id="6239-F07C4.10"/>
<dbReference type="Gene3D" id="1.10.10.1940">
    <property type="match status" value="2"/>
</dbReference>
<dbReference type="KEGG" id="cel:CELE_F07C4.10"/>
<dbReference type="EMBL" id="BX284605">
    <property type="protein sequence ID" value="CCD64299.1"/>
    <property type="molecule type" value="Genomic_DNA"/>
</dbReference>
<dbReference type="FunCoup" id="P91215">
    <property type="interactions" value="20"/>
</dbReference>
<dbReference type="UCSC" id="F07C4.10">
    <property type="organism name" value="c. elegans"/>
</dbReference>
<feature type="domain" description="ShKT" evidence="3">
    <location>
        <begin position="216"/>
        <end position="257"/>
    </location>
</feature>
<dbReference type="HOGENOM" id="CLU_098771_0_0_1"/>
<dbReference type="SMR" id="P91215"/>
<dbReference type="SMART" id="SM00254">
    <property type="entry name" value="ShKT"/>
    <property type="match status" value="3"/>
</dbReference>
<comment type="caution">
    <text evidence="1">Lacks conserved residue(s) required for the propagation of feature annotation.</text>
</comment>
<sequence>MIFVLLTLIFSSFLNSVNGKVNGDYNCSYSVTFSTPDVWRYSPSAVSCSNVISDAACNVLYPGVGSGPPGADEFQDRPLPCYTTDKVTPAAIVEDVKRAAIASCPKNCGYCCLTPDYKCSNVAFPRLNCASITKTQCNSIAWRTIIAQDCPASCGFCNMGGCVDAVTDCANDVSICNVVGLQDFVNQYCQKTCARCPSTTATSAVAAAVAAASAPCTTYSPDSSPSCAAWAKNGFCTNLSYTLAQRKSYCARTCRIC</sequence>
<dbReference type="PIR" id="T28946">
    <property type="entry name" value="T28946"/>
</dbReference>
<dbReference type="STRING" id="6239.F07C4.10.1"/>
<keyword evidence="2" id="KW-0732">Signal</keyword>
<evidence type="ECO:0000259" key="3">
    <source>
        <dbReference type="PROSITE" id="PS51670"/>
    </source>
</evidence>
<evidence type="ECO:0000256" key="1">
    <source>
        <dbReference type="PROSITE-ProRule" id="PRU01005"/>
    </source>
</evidence>
<dbReference type="OMA" id="SIAWRTI"/>
<evidence type="ECO:0000313" key="5">
    <source>
        <dbReference type="Proteomes" id="UP000001940"/>
    </source>
</evidence>
<dbReference type="PANTHER" id="PTHR21724">
    <property type="entry name" value="SHKT DOMAIN-CONTAINING PROTEIN"/>
    <property type="match status" value="1"/>
</dbReference>
<accession>P91215</accession>
<dbReference type="GO" id="GO:0045087">
    <property type="term" value="P:innate immune response"/>
    <property type="evidence" value="ECO:0000318"/>
    <property type="project" value="GO_Central"/>
</dbReference>
<organism evidence="4 5">
    <name type="scientific">Caenorhabditis elegans</name>
    <dbReference type="NCBI Taxonomy" id="6239"/>
    <lineage>
        <taxon>Eukaryota</taxon>
        <taxon>Metazoa</taxon>
        <taxon>Ecdysozoa</taxon>
        <taxon>Nematoda</taxon>
        <taxon>Chromadorea</taxon>
        <taxon>Rhabditida</taxon>
        <taxon>Rhabditina</taxon>
        <taxon>Rhabditomorpha</taxon>
        <taxon>Rhabditoidea</taxon>
        <taxon>Rhabditidae</taxon>
        <taxon>Peloderinae</taxon>
        <taxon>Caenorhabditis</taxon>
    </lineage>
</organism>
<dbReference type="AGR" id="WB:WBGene00017203"/>
<reference key="2">
    <citation type="submission" date="2016-02" db="EMBL/GenBank/DDBJ databases">
        <authorList>
            <consortium name="WormBase Consortium"/>
            <person name="WormBase"/>
        </authorList>
    </citation>
    <scope>NUCLEOTIDE SEQUENCE</scope>
    <source>
        <strain>Bristol N2</strain>
    </source>
</reference>
<dbReference type="InParanoid" id="P91215"/>
<feature type="domain" description="ShKT" evidence="3">
    <location>
        <begin position="119"/>
        <end position="157"/>
    </location>
</feature>
<dbReference type="CTD" id="184133"/>
<keyword evidence="5" id="KW-1185">Reference proteome</keyword>
<dbReference type="InterPro" id="IPR003582">
    <property type="entry name" value="ShKT_dom"/>
</dbReference>
<dbReference type="WormBase" id="F07C4.10">
    <property type="protein sequence ID" value="CE09209"/>
    <property type="gene ID" value="WBGene00017203"/>
</dbReference>
<dbReference type="Proteomes" id="UP000001940">
    <property type="component" value="Chromosome V"/>
</dbReference>
<dbReference type="eggNOG" id="ENOG502T6VR">
    <property type="taxonomic scope" value="Eukaryota"/>
</dbReference>
<dbReference type="GeneID" id="184133"/>
<protein>
    <submittedName>
        <fullName evidence="4">ShKT domain-containing protein</fullName>
    </submittedName>
</protein>
<evidence type="ECO:0000313" key="6">
    <source>
        <dbReference type="WormBase" id="F07C4.10"/>
    </source>
</evidence>
<evidence type="ECO:0000313" key="4">
    <source>
        <dbReference type="EMBL" id="CCD64299.1"/>
    </source>
</evidence>
<dbReference type="AlphaFoldDB" id="P91215"/>